<sequence>MDRLLPLRGVIAAIEHAYPGEALERLSEAASIGTDWLQVAHRLLDHFVGQARRTGLSWTEIGAHLGVSRQAAQQRFAARVGESPETTRPARGARS</sequence>
<reference evidence="2 3" key="1">
    <citation type="submission" date="2024-06" db="EMBL/GenBank/DDBJ databases">
        <title>The Natural Products Discovery Center: Release of the First 8490 Sequenced Strains for Exploring Actinobacteria Biosynthetic Diversity.</title>
        <authorList>
            <person name="Kalkreuter E."/>
            <person name="Kautsar S.A."/>
            <person name="Yang D."/>
            <person name="Bader C.D."/>
            <person name="Teijaro C.N."/>
            <person name="Fluegel L."/>
            <person name="Davis C.M."/>
            <person name="Simpson J.R."/>
            <person name="Lauterbach L."/>
            <person name="Steele A.D."/>
            <person name="Gui C."/>
            <person name="Meng S."/>
            <person name="Li G."/>
            <person name="Viehrig K."/>
            <person name="Ye F."/>
            <person name="Su P."/>
            <person name="Kiefer A.F."/>
            <person name="Nichols A."/>
            <person name="Cepeda A.J."/>
            <person name="Yan W."/>
            <person name="Fan B."/>
            <person name="Jiang Y."/>
            <person name="Adhikari A."/>
            <person name="Zheng C.-J."/>
            <person name="Schuster L."/>
            <person name="Cowan T.M."/>
            <person name="Smanski M.J."/>
            <person name="Chevrette M.G."/>
            <person name="De Carvalho L.P.S."/>
            <person name="Shen B."/>
        </authorList>
    </citation>
    <scope>NUCLEOTIDE SEQUENCE [LARGE SCALE GENOMIC DNA]</scope>
    <source>
        <strain evidence="2 3">NPDC050671</strain>
    </source>
</reference>
<organism evidence="2 3">
    <name type="scientific">Nocardia fusca</name>
    <dbReference type="NCBI Taxonomy" id="941183"/>
    <lineage>
        <taxon>Bacteria</taxon>
        <taxon>Bacillati</taxon>
        <taxon>Actinomycetota</taxon>
        <taxon>Actinomycetes</taxon>
        <taxon>Mycobacteriales</taxon>
        <taxon>Nocardiaceae</taxon>
        <taxon>Nocardia</taxon>
    </lineage>
</organism>
<dbReference type="RefSeq" id="WP_357985017.1">
    <property type="nucleotide sequence ID" value="NZ_JBFAIH010000021.1"/>
</dbReference>
<comment type="caution">
    <text evidence="2">The sequence shown here is derived from an EMBL/GenBank/DDBJ whole genome shotgun (WGS) entry which is preliminary data.</text>
</comment>
<evidence type="ECO:0000313" key="2">
    <source>
        <dbReference type="EMBL" id="MEV0366663.1"/>
    </source>
</evidence>
<name>A0ABV3FG15_9NOCA</name>
<evidence type="ECO:0000313" key="3">
    <source>
        <dbReference type="Proteomes" id="UP001551658"/>
    </source>
</evidence>
<proteinExistence type="predicted"/>
<accession>A0ABV3FG15</accession>
<feature type="region of interest" description="Disordered" evidence="1">
    <location>
        <begin position="76"/>
        <end position="95"/>
    </location>
</feature>
<keyword evidence="3" id="KW-1185">Reference proteome</keyword>
<dbReference type="EMBL" id="JBFAIH010000021">
    <property type="protein sequence ID" value="MEV0366663.1"/>
    <property type="molecule type" value="Genomic_DNA"/>
</dbReference>
<dbReference type="Proteomes" id="UP001551658">
    <property type="component" value="Unassembled WGS sequence"/>
</dbReference>
<evidence type="ECO:0000256" key="1">
    <source>
        <dbReference type="SAM" id="MobiDB-lite"/>
    </source>
</evidence>
<protein>
    <submittedName>
        <fullName evidence="2">Helix-turn-helix transcriptional regulator</fullName>
    </submittedName>
</protein>
<gene>
    <name evidence="2" type="ORF">AB0H72_28605</name>
</gene>